<feature type="region of interest" description="Disordered" evidence="1">
    <location>
        <begin position="148"/>
        <end position="169"/>
    </location>
</feature>
<dbReference type="RefSeq" id="XP_045576078.1">
    <property type="nucleotide sequence ID" value="XM_045720122.1"/>
</dbReference>
<dbReference type="GeneID" id="106593053"/>
<gene>
    <name evidence="3 4 5 6 7" type="primary">LOC106593053</name>
</gene>
<dbReference type="PANTHER" id="PTHR14523:SF1">
    <property type="entry name" value="HOMOLOGOUS RECOMBINATION OB-FOLD PROTEIN"/>
    <property type="match status" value="1"/>
</dbReference>
<dbReference type="RefSeq" id="XP_045576077.1">
    <property type="nucleotide sequence ID" value="XM_045720121.1"/>
</dbReference>
<name>A0ABM3EYB9_SALSA</name>
<evidence type="ECO:0000313" key="6">
    <source>
        <dbReference type="RefSeq" id="XP_045576078.1"/>
    </source>
</evidence>
<feature type="region of interest" description="Disordered" evidence="1">
    <location>
        <begin position="1"/>
        <end position="52"/>
    </location>
</feature>
<dbReference type="RefSeq" id="XP_045576076.1">
    <property type="nucleotide sequence ID" value="XM_045720120.1"/>
</dbReference>
<evidence type="ECO:0000313" key="3">
    <source>
        <dbReference type="RefSeq" id="XP_045576074.1"/>
    </source>
</evidence>
<evidence type="ECO:0000313" key="4">
    <source>
        <dbReference type="RefSeq" id="XP_045576076.1"/>
    </source>
</evidence>
<accession>A0ABM3EYB9</accession>
<dbReference type="PANTHER" id="PTHR14523">
    <property type="entry name" value="UNCHARACTERIZED PROTEIN C17ORF53 HOMOLOG"/>
    <property type="match status" value="1"/>
</dbReference>
<evidence type="ECO:0000313" key="5">
    <source>
        <dbReference type="RefSeq" id="XP_045576077.1"/>
    </source>
</evidence>
<evidence type="ECO:0000256" key="1">
    <source>
        <dbReference type="SAM" id="MobiDB-lite"/>
    </source>
</evidence>
<sequence>MTVPTACGGAQTRPNVGLRGFSTSNQTSGLPSSNILHRSSFPGPFASPRPDPSATFLLAPPQSPVFPGLTMASSPFPRPVTPRPVRVLPSQVQRPWATPLAQGCSLFDPISPAPSSRFGEPMPSPSLTPHSLHTPLFTNHLIQLVSNSNKTPQRPHSDHIRPNTRRFPGPAGILPQQQLRGQSLDDIVVAIPQTPAHGAVARLPSQVPSSQNEEEDFSGGPWAAMKAEMGLDERNSSCFLHSYSVAMVLRKAVLKQLAKNKVPNMAVVLKSILHTHADAKAVFKGSHREGLLVERCRAQCTGAS</sequence>
<proteinExistence type="predicted"/>
<reference evidence="3 4" key="1">
    <citation type="submission" date="2025-05" db="UniProtKB">
        <authorList>
            <consortium name="RefSeq"/>
        </authorList>
    </citation>
    <scope>IDENTIFICATION</scope>
</reference>
<evidence type="ECO:0000313" key="7">
    <source>
        <dbReference type="RefSeq" id="XP_045576079.1"/>
    </source>
</evidence>
<dbReference type="RefSeq" id="XP_045576074.1">
    <property type="nucleotide sequence ID" value="XM_045720118.1"/>
</dbReference>
<feature type="compositionally biased region" description="Polar residues" evidence="1">
    <location>
        <begin position="21"/>
        <end position="37"/>
    </location>
</feature>
<organism evidence="2 6">
    <name type="scientific">Salmo salar</name>
    <name type="common">Atlantic salmon</name>
    <dbReference type="NCBI Taxonomy" id="8030"/>
    <lineage>
        <taxon>Eukaryota</taxon>
        <taxon>Metazoa</taxon>
        <taxon>Chordata</taxon>
        <taxon>Craniata</taxon>
        <taxon>Vertebrata</taxon>
        <taxon>Euteleostomi</taxon>
        <taxon>Actinopterygii</taxon>
        <taxon>Neopterygii</taxon>
        <taxon>Teleostei</taxon>
        <taxon>Protacanthopterygii</taxon>
        <taxon>Salmoniformes</taxon>
        <taxon>Salmonidae</taxon>
        <taxon>Salmoninae</taxon>
        <taxon>Salmo</taxon>
    </lineage>
</organism>
<dbReference type="InterPro" id="IPR028045">
    <property type="entry name" value="HROB"/>
</dbReference>
<dbReference type="Proteomes" id="UP001652741">
    <property type="component" value="Chromosome ssa06"/>
</dbReference>
<keyword evidence="2" id="KW-1185">Reference proteome</keyword>
<evidence type="ECO:0000313" key="2">
    <source>
        <dbReference type="Proteomes" id="UP001652741"/>
    </source>
</evidence>
<protein>
    <submittedName>
        <fullName evidence="3 4">Homologous recombination OB-fold protein-like isoform X1</fullName>
    </submittedName>
</protein>
<dbReference type="RefSeq" id="XP_045576079.1">
    <property type="nucleotide sequence ID" value="XM_045720123.1"/>
</dbReference>